<organism evidence="2 3">
    <name type="scientific">Bifidobacterium adolescentis L2-32</name>
    <dbReference type="NCBI Taxonomy" id="411481"/>
    <lineage>
        <taxon>Bacteria</taxon>
        <taxon>Bacillati</taxon>
        <taxon>Actinomycetota</taxon>
        <taxon>Actinomycetes</taxon>
        <taxon>Bifidobacteriales</taxon>
        <taxon>Bifidobacteriaceae</taxon>
        <taxon>Bifidobacterium</taxon>
    </lineage>
</organism>
<evidence type="ECO:0000313" key="3">
    <source>
        <dbReference type="Proteomes" id="UP000003773"/>
    </source>
</evidence>
<dbReference type="EMBL" id="AAXD02000018">
    <property type="protein sequence ID" value="EDN83704.1"/>
    <property type="molecule type" value="Genomic_DNA"/>
</dbReference>
<dbReference type="HOGENOM" id="CLU_3196609_0_0_11"/>
<dbReference type="AlphaFoldDB" id="A7A471"/>
<name>A7A471_BIFAD</name>
<reference evidence="2 3" key="2">
    <citation type="submission" date="2007-05" db="EMBL/GenBank/DDBJ databases">
        <title>Draft genome sequence of Bifidobacterium adolescentis (L2-32).</title>
        <authorList>
            <person name="Sudarsanam P."/>
            <person name="Ley R."/>
            <person name="Guruge J."/>
            <person name="Turnbaugh P.J."/>
            <person name="Mahowald M."/>
            <person name="Liep D."/>
            <person name="Gordon J."/>
        </authorList>
    </citation>
    <scope>NUCLEOTIDE SEQUENCE [LARGE SCALE GENOMIC DNA]</scope>
    <source>
        <strain evidence="2 3">L2-32</strain>
    </source>
</reference>
<evidence type="ECO:0000313" key="2">
    <source>
        <dbReference type="EMBL" id="EDN83704.1"/>
    </source>
</evidence>
<comment type="caution">
    <text evidence="2">The sequence shown here is derived from an EMBL/GenBank/DDBJ whole genome shotgun (WGS) entry which is preliminary data.</text>
</comment>
<reference evidence="2 3" key="1">
    <citation type="submission" date="2007-04" db="EMBL/GenBank/DDBJ databases">
        <authorList>
            <person name="Fulton L."/>
            <person name="Clifton S."/>
            <person name="Fulton B."/>
            <person name="Xu J."/>
            <person name="Minx P."/>
            <person name="Pepin K.H."/>
            <person name="Johnson M."/>
            <person name="Thiruvilangam P."/>
            <person name="Bhonagiri V."/>
            <person name="Nash W.E."/>
            <person name="Mardis E.R."/>
            <person name="Wilson R.K."/>
        </authorList>
    </citation>
    <scope>NUCLEOTIDE SEQUENCE [LARGE SCALE GENOMIC DNA]</scope>
    <source>
        <strain evidence="2 3">L2-32</strain>
    </source>
</reference>
<proteinExistence type="predicted"/>
<feature type="region of interest" description="Disordered" evidence="1">
    <location>
        <begin position="1"/>
        <end position="22"/>
    </location>
</feature>
<accession>A7A471</accession>
<sequence>MRKSSGIGTLKPQFHTGDTPRRQKENVFIAHCGMAFRVPRKLVAQ</sequence>
<protein>
    <submittedName>
        <fullName evidence="2">Uncharacterized protein</fullName>
    </submittedName>
</protein>
<gene>
    <name evidence="2" type="ORF">BIFADO_00622</name>
</gene>
<evidence type="ECO:0000256" key="1">
    <source>
        <dbReference type="SAM" id="MobiDB-lite"/>
    </source>
</evidence>
<dbReference type="Proteomes" id="UP000003773">
    <property type="component" value="Unassembled WGS sequence"/>
</dbReference>